<evidence type="ECO:0000259" key="6">
    <source>
        <dbReference type="PROSITE" id="PS51006"/>
    </source>
</evidence>
<dbReference type="SUPFAM" id="SSF53335">
    <property type="entry name" value="S-adenosyl-L-methionine-dependent methyltransferases"/>
    <property type="match status" value="1"/>
</dbReference>
<dbReference type="EC" id="2.5.1.16" evidence="4"/>
<accession>A0A1H3CC84</accession>
<dbReference type="InterPro" id="IPR001045">
    <property type="entry name" value="Spermi_synthase"/>
</dbReference>
<keyword evidence="4" id="KW-0745">Spermidine biosynthesis</keyword>
<comment type="pathway">
    <text evidence="4">Amine and polyamine biosynthesis; spermidine biosynthesis; spermidine from putrescine: step 1/1.</text>
</comment>
<dbReference type="EMBL" id="FNNQ01000021">
    <property type="protein sequence ID" value="SDX51767.1"/>
    <property type="molecule type" value="Genomic_DNA"/>
</dbReference>
<feature type="binding site" evidence="4">
    <location>
        <begin position="151"/>
        <end position="152"/>
    </location>
    <ligand>
        <name>S-methyl-5'-thioadenosine</name>
        <dbReference type="ChEBI" id="CHEBI:17509"/>
    </ligand>
</feature>
<feature type="binding site" evidence="4">
    <location>
        <position position="119"/>
    </location>
    <ligand>
        <name>S-methyl-5'-thioadenosine</name>
        <dbReference type="ChEBI" id="CHEBI:17509"/>
    </ligand>
</feature>
<dbReference type="GO" id="GO:0008295">
    <property type="term" value="P:spermidine biosynthetic process"/>
    <property type="evidence" value="ECO:0007669"/>
    <property type="project" value="UniProtKB-UniRule"/>
</dbReference>
<feature type="binding site" evidence="4">
    <location>
        <begin position="169"/>
        <end position="172"/>
    </location>
    <ligand>
        <name>spermidine</name>
        <dbReference type="ChEBI" id="CHEBI:57834"/>
    </ligand>
</feature>
<dbReference type="Pfam" id="PF17284">
    <property type="entry name" value="Spermine_synt_N"/>
    <property type="match status" value="1"/>
</dbReference>
<dbReference type="InterPro" id="IPR035246">
    <property type="entry name" value="Spermidine_synt_N"/>
</dbReference>
<protein>
    <recommendedName>
        <fullName evidence="4">Polyamine aminopropyltransferase</fullName>
    </recommendedName>
    <alternativeName>
        <fullName evidence="4">Putrescine aminopropyltransferase</fullName>
        <shortName evidence="4">PAPT</shortName>
    </alternativeName>
    <alternativeName>
        <fullName evidence="4">Spermidine synthase</fullName>
        <shortName evidence="4">SPDS</shortName>
        <shortName evidence="4">SPDSY</shortName>
        <ecNumber evidence="4">2.5.1.16</ecNumber>
    </alternativeName>
</protein>
<comment type="function">
    <text evidence="4">Catalyzes the irreversible transfer of a propylamine group from the amino donor S-adenosylmethioninamine (decarboxy-AdoMet) to putrescine (1,4-diaminobutane) to yield spermidine.</text>
</comment>
<dbReference type="PROSITE" id="PS51006">
    <property type="entry name" value="PABS_2"/>
    <property type="match status" value="1"/>
</dbReference>
<evidence type="ECO:0000313" key="8">
    <source>
        <dbReference type="Proteomes" id="UP000198534"/>
    </source>
</evidence>
<dbReference type="GO" id="GO:0005829">
    <property type="term" value="C:cytosol"/>
    <property type="evidence" value="ECO:0007669"/>
    <property type="project" value="TreeGrafter"/>
</dbReference>
<gene>
    <name evidence="4" type="primary">speE</name>
    <name evidence="7" type="ORF">SAMN05444487_12138</name>
</gene>
<dbReference type="Proteomes" id="UP000198534">
    <property type="component" value="Unassembled WGS sequence"/>
</dbReference>
<dbReference type="UniPathway" id="UPA00248">
    <property type="reaction ID" value="UER00314"/>
</dbReference>
<dbReference type="STRING" id="1048340.SAMN05444487_12138"/>
<dbReference type="PANTHER" id="PTHR11558">
    <property type="entry name" value="SPERMIDINE/SPERMINE SYNTHASE"/>
    <property type="match status" value="1"/>
</dbReference>
<reference evidence="7 8" key="1">
    <citation type="submission" date="2016-10" db="EMBL/GenBank/DDBJ databases">
        <authorList>
            <person name="de Groot N.N."/>
        </authorList>
    </citation>
    <scope>NUCLEOTIDE SEQUENCE [LARGE SCALE GENOMIC DNA]</scope>
    <source>
        <strain evidence="7 8">DSM 45610</strain>
    </source>
</reference>
<sequence>MVSTNAGILEREGTLWLTDVEEEFGFRADWQVNRILYRETSAFQEVMVVETEGFGKALVLDGILQTTEKDAFIYNEMITHIGLATHPSPKKVCLIGGGDCGAVQEIVKYPAVEKVDMVEIDPKVVEASRKYLPEIAGKGEPDSRIVFHFEDGVRLVQDGDGEYDILIVDSSDPVGPASQLFVSSFYQGVHRRLANDGLMVCQSQSPVFHPDIFRRVHQQLKEIFPIVKTYLASVPTYPGGIWSFTIASKHFDPEDVAGRSRLQVTDTRYVDENVWASCFHLPKYVNETLREKC</sequence>
<feature type="binding site" evidence="4">
    <location>
        <position position="99"/>
    </location>
    <ligand>
        <name>spermidine</name>
        <dbReference type="ChEBI" id="CHEBI:57834"/>
    </ligand>
</feature>
<dbReference type="AlphaFoldDB" id="A0A1H3CC84"/>
<dbReference type="CDD" id="cd02440">
    <property type="entry name" value="AdoMet_MTases"/>
    <property type="match status" value="1"/>
</dbReference>
<organism evidence="7 8">
    <name type="scientific">Marininema mesophilum</name>
    <dbReference type="NCBI Taxonomy" id="1048340"/>
    <lineage>
        <taxon>Bacteria</taxon>
        <taxon>Bacillati</taxon>
        <taxon>Bacillota</taxon>
        <taxon>Bacilli</taxon>
        <taxon>Bacillales</taxon>
        <taxon>Thermoactinomycetaceae</taxon>
        <taxon>Marininema</taxon>
    </lineage>
</organism>
<keyword evidence="2 4" id="KW-0808">Transferase</keyword>
<name>A0A1H3CC84_9BACL</name>
<dbReference type="GO" id="GO:0004766">
    <property type="term" value="F:spermidine synthase activity"/>
    <property type="evidence" value="ECO:0007669"/>
    <property type="project" value="UniProtKB-UniRule"/>
</dbReference>
<dbReference type="Gene3D" id="3.40.50.150">
    <property type="entry name" value="Vaccinia Virus protein VP39"/>
    <property type="match status" value="1"/>
</dbReference>
<dbReference type="InterPro" id="IPR029063">
    <property type="entry name" value="SAM-dependent_MTases_sf"/>
</dbReference>
<dbReference type="NCBIfam" id="NF002010">
    <property type="entry name" value="PRK00811.1"/>
    <property type="match status" value="1"/>
</dbReference>
<evidence type="ECO:0000256" key="5">
    <source>
        <dbReference type="PROSITE-ProRule" id="PRU00354"/>
    </source>
</evidence>
<dbReference type="RefSeq" id="WP_091742853.1">
    <property type="nucleotide sequence ID" value="NZ_FNNQ01000021.1"/>
</dbReference>
<dbReference type="InterPro" id="IPR037163">
    <property type="entry name" value="Spermidine_synt_N_sf"/>
</dbReference>
<feature type="binding site" evidence="4">
    <location>
        <position position="176"/>
    </location>
    <ligand>
        <name>S-methyl-5'-thioadenosine</name>
        <dbReference type="ChEBI" id="CHEBI:17509"/>
    </ligand>
</feature>
<evidence type="ECO:0000313" key="7">
    <source>
        <dbReference type="EMBL" id="SDX51767.1"/>
    </source>
</evidence>
<dbReference type="HAMAP" id="MF_00198">
    <property type="entry name" value="Spermidine_synth"/>
    <property type="match status" value="1"/>
</dbReference>
<evidence type="ECO:0000256" key="1">
    <source>
        <dbReference type="ARBA" id="ARBA00007867"/>
    </source>
</evidence>
<dbReference type="PANTHER" id="PTHR11558:SF11">
    <property type="entry name" value="SPERMIDINE SYNTHASE"/>
    <property type="match status" value="1"/>
</dbReference>
<feature type="active site" description="Proton acceptor" evidence="4 5">
    <location>
        <position position="169"/>
    </location>
</feature>
<keyword evidence="3 4" id="KW-0620">Polyamine biosynthesis</keyword>
<dbReference type="Gene3D" id="2.30.140.10">
    <property type="entry name" value="Spermidine synthase, tetramerisation domain"/>
    <property type="match status" value="1"/>
</dbReference>
<dbReference type="InterPro" id="IPR030374">
    <property type="entry name" value="PABS"/>
</dbReference>
<comment type="caution">
    <text evidence="4">Lacks conserved residue(s) required for the propagation of feature annotation.</text>
</comment>
<proteinExistence type="inferred from homology"/>
<feature type="domain" description="PABS" evidence="6">
    <location>
        <begin position="14"/>
        <end position="249"/>
    </location>
</feature>
<comment type="catalytic activity">
    <reaction evidence="4">
        <text>S-adenosyl 3-(methylsulfanyl)propylamine + putrescine = S-methyl-5'-thioadenosine + spermidine + H(+)</text>
        <dbReference type="Rhea" id="RHEA:12721"/>
        <dbReference type="ChEBI" id="CHEBI:15378"/>
        <dbReference type="ChEBI" id="CHEBI:17509"/>
        <dbReference type="ChEBI" id="CHEBI:57443"/>
        <dbReference type="ChEBI" id="CHEBI:57834"/>
        <dbReference type="ChEBI" id="CHEBI:326268"/>
        <dbReference type="EC" id="2.5.1.16"/>
    </reaction>
</comment>
<evidence type="ECO:0000256" key="2">
    <source>
        <dbReference type="ARBA" id="ARBA00022679"/>
    </source>
</evidence>
<evidence type="ECO:0000256" key="4">
    <source>
        <dbReference type="HAMAP-Rule" id="MF_00198"/>
    </source>
</evidence>
<dbReference type="Pfam" id="PF01564">
    <property type="entry name" value="Spermine_synth"/>
    <property type="match status" value="1"/>
</dbReference>
<dbReference type="NCBIfam" id="TIGR00417">
    <property type="entry name" value="speE"/>
    <property type="match status" value="1"/>
</dbReference>
<feature type="binding site" evidence="4">
    <location>
        <position position="44"/>
    </location>
    <ligand>
        <name>S-methyl-5'-thioadenosine</name>
        <dbReference type="ChEBI" id="CHEBI:17509"/>
    </ligand>
</feature>
<evidence type="ECO:0000256" key="3">
    <source>
        <dbReference type="ARBA" id="ARBA00023115"/>
    </source>
</evidence>
<keyword evidence="8" id="KW-1185">Reference proteome</keyword>
<comment type="subunit">
    <text evidence="4">Homodimer or homotetramer.</text>
</comment>
<dbReference type="OrthoDB" id="9793120at2"/>
<dbReference type="NCBIfam" id="NF037959">
    <property type="entry name" value="MFS_SpdSyn"/>
    <property type="match status" value="1"/>
</dbReference>
<comment type="similarity">
    <text evidence="1 4">Belongs to the spermidine/spermine synthase family.</text>
</comment>